<organism evidence="8 9">
    <name type="scientific">Haliscomenobacter hydrossis (strain ATCC 27775 / DSM 1100 / LMG 10767 / O)</name>
    <dbReference type="NCBI Taxonomy" id="760192"/>
    <lineage>
        <taxon>Bacteria</taxon>
        <taxon>Pseudomonadati</taxon>
        <taxon>Bacteroidota</taxon>
        <taxon>Saprospiria</taxon>
        <taxon>Saprospirales</taxon>
        <taxon>Haliscomenobacteraceae</taxon>
        <taxon>Haliscomenobacter</taxon>
    </lineage>
</organism>
<evidence type="ECO:0000256" key="2">
    <source>
        <dbReference type="ARBA" id="ARBA00022490"/>
    </source>
</evidence>
<evidence type="ECO:0000256" key="6">
    <source>
        <dbReference type="NCBIfam" id="TIGR01280"/>
    </source>
</evidence>
<evidence type="ECO:0000256" key="7">
    <source>
        <dbReference type="SAM" id="Coils"/>
    </source>
</evidence>
<dbReference type="RefSeq" id="WP_013767485.1">
    <property type="nucleotide sequence ID" value="NC_015510.1"/>
</dbReference>
<dbReference type="NCBIfam" id="TIGR01280">
    <property type="entry name" value="xseB"/>
    <property type="match status" value="1"/>
</dbReference>
<dbReference type="AlphaFoldDB" id="F4L3H3"/>
<comment type="similarity">
    <text evidence="1">Belongs to the XseB family.</text>
</comment>
<dbReference type="KEGG" id="hhy:Halhy_5124"/>
<dbReference type="Pfam" id="PF02609">
    <property type="entry name" value="Exonuc_VII_S"/>
    <property type="match status" value="1"/>
</dbReference>
<dbReference type="HOGENOM" id="CLU_145918_4_1_10"/>
<evidence type="ECO:0000256" key="3">
    <source>
        <dbReference type="ARBA" id="ARBA00022722"/>
    </source>
</evidence>
<evidence type="ECO:0000256" key="1">
    <source>
        <dbReference type="ARBA" id="ARBA00009998"/>
    </source>
</evidence>
<gene>
    <name evidence="8" type="ordered locus">Halhy_5124</name>
</gene>
<dbReference type="EC" id="3.1.11.6" evidence="6"/>
<evidence type="ECO:0000313" key="9">
    <source>
        <dbReference type="Proteomes" id="UP000008461"/>
    </source>
</evidence>
<accession>F4L3H3</accession>
<dbReference type="Proteomes" id="UP000008461">
    <property type="component" value="Chromosome"/>
</dbReference>
<dbReference type="InterPro" id="IPR037004">
    <property type="entry name" value="Exonuc_VII_ssu_sf"/>
</dbReference>
<dbReference type="GO" id="GO:0006308">
    <property type="term" value="P:DNA catabolic process"/>
    <property type="evidence" value="ECO:0007669"/>
    <property type="project" value="UniProtKB-UniRule"/>
</dbReference>
<reference key="2">
    <citation type="submission" date="2011-04" db="EMBL/GenBank/DDBJ databases">
        <title>Complete sequence of chromosome of Haliscomenobacter hydrossis DSM 1100.</title>
        <authorList>
            <consortium name="US DOE Joint Genome Institute (JGI-PGF)"/>
            <person name="Lucas S."/>
            <person name="Han J."/>
            <person name="Lapidus A."/>
            <person name="Bruce D."/>
            <person name="Goodwin L."/>
            <person name="Pitluck S."/>
            <person name="Peters L."/>
            <person name="Kyrpides N."/>
            <person name="Mavromatis K."/>
            <person name="Ivanova N."/>
            <person name="Ovchinnikova G."/>
            <person name="Pagani I."/>
            <person name="Daligault H."/>
            <person name="Detter J.C."/>
            <person name="Han C."/>
            <person name="Land M."/>
            <person name="Hauser L."/>
            <person name="Markowitz V."/>
            <person name="Cheng J.-F."/>
            <person name="Hugenholtz P."/>
            <person name="Woyke T."/>
            <person name="Wu D."/>
            <person name="Verbarg S."/>
            <person name="Frueling A."/>
            <person name="Brambilla E."/>
            <person name="Klenk H.-P."/>
            <person name="Eisen J.A."/>
        </authorList>
    </citation>
    <scope>NUCLEOTIDE SEQUENCE</scope>
    <source>
        <strain>DSM 1100</strain>
    </source>
</reference>
<keyword evidence="4" id="KW-0378">Hydrolase</keyword>
<evidence type="ECO:0000256" key="5">
    <source>
        <dbReference type="ARBA" id="ARBA00022839"/>
    </source>
</evidence>
<dbReference type="Gene3D" id="1.10.287.1040">
    <property type="entry name" value="Exonuclease VII, small subunit"/>
    <property type="match status" value="1"/>
</dbReference>
<dbReference type="EMBL" id="CP002691">
    <property type="protein sequence ID" value="AEE52950.1"/>
    <property type="molecule type" value="Genomic_DNA"/>
</dbReference>
<name>F4L3H3_HALH1</name>
<keyword evidence="7" id="KW-0175">Coiled coil</keyword>
<feature type="coiled-coil region" evidence="7">
    <location>
        <begin position="26"/>
        <end position="60"/>
    </location>
</feature>
<evidence type="ECO:0000313" key="8">
    <source>
        <dbReference type="EMBL" id="AEE52950.1"/>
    </source>
</evidence>
<dbReference type="SUPFAM" id="SSF116842">
    <property type="entry name" value="XseB-like"/>
    <property type="match status" value="1"/>
</dbReference>
<reference evidence="8 9" key="1">
    <citation type="journal article" date="2011" name="Stand. Genomic Sci.">
        <title>Complete genome sequence of Haliscomenobacter hydrossis type strain (O).</title>
        <authorList>
            <consortium name="US DOE Joint Genome Institute (JGI-PGF)"/>
            <person name="Daligault H."/>
            <person name="Lapidus A."/>
            <person name="Zeytun A."/>
            <person name="Nolan M."/>
            <person name="Lucas S."/>
            <person name="Del Rio T.G."/>
            <person name="Tice H."/>
            <person name="Cheng J.F."/>
            <person name="Tapia R."/>
            <person name="Han C."/>
            <person name="Goodwin L."/>
            <person name="Pitluck S."/>
            <person name="Liolios K."/>
            <person name="Pagani I."/>
            <person name="Ivanova N."/>
            <person name="Huntemann M."/>
            <person name="Mavromatis K."/>
            <person name="Mikhailova N."/>
            <person name="Pati A."/>
            <person name="Chen A."/>
            <person name="Palaniappan K."/>
            <person name="Land M."/>
            <person name="Hauser L."/>
            <person name="Brambilla E.M."/>
            <person name="Rohde M."/>
            <person name="Verbarg S."/>
            <person name="Goker M."/>
            <person name="Bristow J."/>
            <person name="Eisen J.A."/>
            <person name="Markowitz V."/>
            <person name="Hugenholtz P."/>
            <person name="Kyrpides N.C."/>
            <person name="Klenk H.P."/>
            <person name="Woyke T."/>
        </authorList>
    </citation>
    <scope>NUCLEOTIDE SEQUENCE [LARGE SCALE GENOMIC DNA]</scope>
    <source>
        <strain evidence="9">ATCC 27775 / DSM 1100 / LMG 10767 / O</strain>
    </source>
</reference>
<proteinExistence type="inferred from homology"/>
<dbReference type="eggNOG" id="COG1722">
    <property type="taxonomic scope" value="Bacteria"/>
</dbReference>
<dbReference type="GO" id="GO:0008855">
    <property type="term" value="F:exodeoxyribonuclease VII activity"/>
    <property type="evidence" value="ECO:0007669"/>
    <property type="project" value="UniProtKB-UniRule"/>
</dbReference>
<keyword evidence="9" id="KW-1185">Reference proteome</keyword>
<sequence>MELTYEKAMQELQTITQDLQEGKIGIDELAAQLQRAAELIRFCREKLRNVEKEIEGLFEE</sequence>
<dbReference type="InterPro" id="IPR003761">
    <property type="entry name" value="Exonuc_VII_S"/>
</dbReference>
<keyword evidence="3" id="KW-0540">Nuclease</keyword>
<keyword evidence="2" id="KW-0963">Cytoplasm</keyword>
<dbReference type="GO" id="GO:0009318">
    <property type="term" value="C:exodeoxyribonuclease VII complex"/>
    <property type="evidence" value="ECO:0007669"/>
    <property type="project" value="UniProtKB-UniRule"/>
</dbReference>
<keyword evidence="5 8" id="KW-0269">Exonuclease</keyword>
<evidence type="ECO:0000256" key="4">
    <source>
        <dbReference type="ARBA" id="ARBA00022801"/>
    </source>
</evidence>
<dbReference type="STRING" id="760192.Halhy_5124"/>
<protein>
    <recommendedName>
        <fullName evidence="6">Exodeoxyribonuclease VII small subunit</fullName>
        <ecNumber evidence="6">3.1.11.6</ecNumber>
    </recommendedName>
</protein>